<feature type="transmembrane region" description="Helical" evidence="7">
    <location>
        <begin position="272"/>
        <end position="290"/>
    </location>
</feature>
<feature type="transmembrane region" description="Helical" evidence="7">
    <location>
        <begin position="45"/>
        <end position="69"/>
    </location>
</feature>
<dbReference type="AlphaFoldDB" id="A0A934VRE2"/>
<comment type="similarity">
    <text evidence="2 6">Belongs to the sodium:solute symporter (SSF) (TC 2.A.21) family.</text>
</comment>
<dbReference type="NCBIfam" id="TIGR00813">
    <property type="entry name" value="sss"/>
    <property type="match status" value="1"/>
</dbReference>
<dbReference type="PROSITE" id="PS50283">
    <property type="entry name" value="NA_SOLUT_SYMP_3"/>
    <property type="match status" value="1"/>
</dbReference>
<evidence type="ECO:0000256" key="6">
    <source>
        <dbReference type="RuleBase" id="RU362091"/>
    </source>
</evidence>
<dbReference type="Gene3D" id="1.20.1730.10">
    <property type="entry name" value="Sodium/glucose cotransporter"/>
    <property type="match status" value="1"/>
</dbReference>
<dbReference type="GO" id="GO:0005886">
    <property type="term" value="C:plasma membrane"/>
    <property type="evidence" value="ECO:0007669"/>
    <property type="project" value="TreeGrafter"/>
</dbReference>
<comment type="subcellular location">
    <subcellularLocation>
        <location evidence="1">Membrane</location>
        <topology evidence="1">Multi-pass membrane protein</topology>
    </subcellularLocation>
</comment>
<comment type="caution">
    <text evidence="8">The sequence shown here is derived from an EMBL/GenBank/DDBJ whole genome shotgun (WGS) entry which is preliminary data.</text>
</comment>
<sequence>MSRQVLDLIIVVGYLVAITSYGLYVGRKESKSQEGYFLGGRKFSWFAIGASVFATNISITQFMSGNGLAHQIGFGAINNDLIGALLLSISAVFFIPLYIRSRLYTMPEFMEKRYSSGTKFIFGGTYLAQMLLNMPTGFYIGGLAVLGLFGLDAEHLPMATILIGLTVGTYSVLGGLTSVVKTDVIQVCLLVGGGLAITAIGLNKVGGMGALMQEFPEKFELIQPRGSAMPYTAFLGIAIHSAFFAFCSIHIIQRALGAKDVRNAKGGMLFSAYLKLLSIPLFALPGIIAYKLYGADATGDATYAMLISDLLWPGISGLVLAGLLAALMSSADSNVTAISSVVALDIWPAVFHKNLNEKQALKVGKWTAACLMLWGMLAAPYFANLGSIYVFVLRLTGFVFMPIGVCFIFGRFSKRVNHQGAFATLAMGVVLGIVYVLGSGIPALNPYMPEWLMAWHFYEILPIFFLICTGIMFTVSYLTPPPPPEKLEILQQTKASLDEIDERTLPLYKRFAFWWWLFIAILGTIYIIF</sequence>
<evidence type="ECO:0000256" key="3">
    <source>
        <dbReference type="ARBA" id="ARBA00022692"/>
    </source>
</evidence>
<reference evidence="8" key="1">
    <citation type="submission" date="2021-01" db="EMBL/GenBank/DDBJ databases">
        <title>Modified the classification status of verrucomicrobia.</title>
        <authorList>
            <person name="Feng X."/>
        </authorList>
    </citation>
    <scope>NUCLEOTIDE SEQUENCE</scope>
    <source>
        <strain evidence="8">KCTC 13126</strain>
    </source>
</reference>
<protein>
    <submittedName>
        <fullName evidence="8">Sodium/solute symporter</fullName>
    </submittedName>
</protein>
<feature type="transmembrane region" description="Helical" evidence="7">
    <location>
        <begin position="81"/>
        <end position="99"/>
    </location>
</feature>
<feature type="transmembrane region" description="Helical" evidence="7">
    <location>
        <begin position="187"/>
        <end position="211"/>
    </location>
</feature>
<name>A0A934VRE2_9BACT</name>
<dbReference type="RefSeq" id="WP_200357520.1">
    <property type="nucleotide sequence ID" value="NZ_JAENIL010000045.1"/>
</dbReference>
<evidence type="ECO:0000256" key="1">
    <source>
        <dbReference type="ARBA" id="ARBA00004141"/>
    </source>
</evidence>
<evidence type="ECO:0000313" key="8">
    <source>
        <dbReference type="EMBL" id="MBK1879307.1"/>
    </source>
</evidence>
<evidence type="ECO:0000313" key="9">
    <source>
        <dbReference type="Proteomes" id="UP000617628"/>
    </source>
</evidence>
<gene>
    <name evidence="8" type="ORF">JIN87_20640</name>
</gene>
<feature type="transmembrane region" description="Helical" evidence="7">
    <location>
        <begin position="421"/>
        <end position="443"/>
    </location>
</feature>
<keyword evidence="4 7" id="KW-1133">Transmembrane helix</keyword>
<evidence type="ECO:0000256" key="2">
    <source>
        <dbReference type="ARBA" id="ARBA00006434"/>
    </source>
</evidence>
<feature type="transmembrane region" description="Helical" evidence="7">
    <location>
        <begin position="310"/>
        <end position="328"/>
    </location>
</feature>
<accession>A0A934VRE2</accession>
<feature type="transmembrane region" description="Helical" evidence="7">
    <location>
        <begin position="231"/>
        <end position="252"/>
    </location>
</feature>
<dbReference type="Proteomes" id="UP000617628">
    <property type="component" value="Unassembled WGS sequence"/>
</dbReference>
<dbReference type="EMBL" id="JAENIL010000045">
    <property type="protein sequence ID" value="MBK1879307.1"/>
    <property type="molecule type" value="Genomic_DNA"/>
</dbReference>
<feature type="transmembrane region" description="Helical" evidence="7">
    <location>
        <begin position="120"/>
        <end position="149"/>
    </location>
</feature>
<dbReference type="PANTHER" id="PTHR11819:SF195">
    <property type="entry name" value="SODIUM_GLUCOSE COTRANSPORTER 4"/>
    <property type="match status" value="1"/>
</dbReference>
<organism evidence="8 9">
    <name type="scientific">Pelagicoccus mobilis</name>
    <dbReference type="NCBI Taxonomy" id="415221"/>
    <lineage>
        <taxon>Bacteria</taxon>
        <taxon>Pseudomonadati</taxon>
        <taxon>Verrucomicrobiota</taxon>
        <taxon>Opitutia</taxon>
        <taxon>Puniceicoccales</taxon>
        <taxon>Pelagicoccaceae</taxon>
        <taxon>Pelagicoccus</taxon>
    </lineage>
</organism>
<keyword evidence="9" id="KW-1185">Reference proteome</keyword>
<feature type="transmembrane region" description="Helical" evidence="7">
    <location>
        <begin position="161"/>
        <end position="180"/>
    </location>
</feature>
<feature type="transmembrane region" description="Helical" evidence="7">
    <location>
        <begin position="6"/>
        <end position="24"/>
    </location>
</feature>
<dbReference type="GO" id="GO:0005412">
    <property type="term" value="F:D-glucose:sodium symporter activity"/>
    <property type="evidence" value="ECO:0007669"/>
    <property type="project" value="TreeGrafter"/>
</dbReference>
<evidence type="ECO:0000256" key="4">
    <source>
        <dbReference type="ARBA" id="ARBA00022989"/>
    </source>
</evidence>
<evidence type="ECO:0000256" key="7">
    <source>
        <dbReference type="SAM" id="Phobius"/>
    </source>
</evidence>
<feature type="transmembrane region" description="Helical" evidence="7">
    <location>
        <begin position="511"/>
        <end position="528"/>
    </location>
</feature>
<feature type="transmembrane region" description="Helical" evidence="7">
    <location>
        <begin position="363"/>
        <end position="382"/>
    </location>
</feature>
<feature type="transmembrane region" description="Helical" evidence="7">
    <location>
        <begin position="455"/>
        <end position="478"/>
    </location>
</feature>
<dbReference type="InterPro" id="IPR038377">
    <property type="entry name" value="Na/Glc_symporter_sf"/>
</dbReference>
<keyword evidence="5 7" id="KW-0472">Membrane</keyword>
<proteinExistence type="inferred from homology"/>
<dbReference type="Pfam" id="PF00474">
    <property type="entry name" value="SSF"/>
    <property type="match status" value="1"/>
</dbReference>
<evidence type="ECO:0000256" key="5">
    <source>
        <dbReference type="ARBA" id="ARBA00023136"/>
    </source>
</evidence>
<dbReference type="InterPro" id="IPR001734">
    <property type="entry name" value="Na/solute_symporter"/>
</dbReference>
<keyword evidence="3 7" id="KW-0812">Transmembrane</keyword>
<dbReference type="PANTHER" id="PTHR11819">
    <property type="entry name" value="SOLUTE CARRIER FAMILY 5"/>
    <property type="match status" value="1"/>
</dbReference>
<feature type="transmembrane region" description="Helical" evidence="7">
    <location>
        <begin position="388"/>
        <end position="409"/>
    </location>
</feature>